<dbReference type="STRING" id="1118060.GCA_000311845_01352"/>
<sequence length="417" mass="46418">MPSSTTFSPIERRDDFIPVIVGGDLGAYAVGREFYEAFGVRSYCIAPAPISAISRSAIFDVVPLRKMDAEHIRETICDLARTAGGKRLFVTSNMDMHVENIARIRDSLPQGVVVLAAPLDAIHAVDTKESFARLAAEHGVRLPKTVNVSLAGDAPIEPWPDAFPVIVKASSSVEYVPARRKGFDKVYLLQSQPEVDDLFRRLREVGFSGTMLMQQPVFGDDTFKRSLTVYIDRRGELVLDTGAQVLLEDHRPDMIGNPVTMVTRDLSAFSRGAVELLRSVGWHGPANFDLKVDERTGELFVFECNPRLGRNSYYVSASAVNPMWLGVKDLLDEEDLPLFTHRETALYSVVPLRLALRYLSGDLASEARSLIRAGRAVNPTKAPFEHDLRRNLTEAAIGLNYYRKFAKYYPRINATGI</sequence>
<proteinExistence type="predicted"/>
<dbReference type="SUPFAM" id="SSF56059">
    <property type="entry name" value="Glutathione synthetase ATP-binding domain-like"/>
    <property type="match status" value="1"/>
</dbReference>
<name>A0A1Y3TZN3_9ACTN</name>
<accession>A0A1Y3TZN3</accession>
<dbReference type="GO" id="GO:0005524">
    <property type="term" value="F:ATP binding"/>
    <property type="evidence" value="ECO:0007669"/>
    <property type="project" value="UniProtKB-UniRule"/>
</dbReference>
<protein>
    <recommendedName>
        <fullName evidence="2">ATP-grasp domain-containing protein</fullName>
    </recommendedName>
</protein>
<dbReference type="PROSITE" id="PS50975">
    <property type="entry name" value="ATP_GRASP"/>
    <property type="match status" value="1"/>
</dbReference>
<dbReference type="Gene3D" id="3.30.470.20">
    <property type="entry name" value="ATP-grasp fold, B domain"/>
    <property type="match status" value="1"/>
</dbReference>
<evidence type="ECO:0000259" key="2">
    <source>
        <dbReference type="PROSITE" id="PS50975"/>
    </source>
</evidence>
<evidence type="ECO:0000256" key="1">
    <source>
        <dbReference type="PROSITE-ProRule" id="PRU00409"/>
    </source>
</evidence>
<comment type="caution">
    <text evidence="3">The sequence shown here is derived from an EMBL/GenBank/DDBJ whole genome shotgun (WGS) entry which is preliminary data.</text>
</comment>
<feature type="domain" description="ATP-grasp" evidence="2">
    <location>
        <begin position="132"/>
        <end position="331"/>
    </location>
</feature>
<dbReference type="EMBL" id="NFHO01000014">
    <property type="protein sequence ID" value="OUN41415.1"/>
    <property type="molecule type" value="Genomic_DNA"/>
</dbReference>
<keyword evidence="1" id="KW-0067">ATP-binding</keyword>
<keyword evidence="4" id="KW-1185">Reference proteome</keyword>
<dbReference type="Proteomes" id="UP000196560">
    <property type="component" value="Unassembled WGS sequence"/>
</dbReference>
<reference evidence="4" key="1">
    <citation type="submission" date="2017-04" db="EMBL/GenBank/DDBJ databases">
        <title>Function of individual gut microbiota members based on whole genome sequencing of pure cultures obtained from chicken caecum.</title>
        <authorList>
            <person name="Medvecky M."/>
            <person name="Cejkova D."/>
            <person name="Polansky O."/>
            <person name="Karasova D."/>
            <person name="Kubasova T."/>
            <person name="Cizek A."/>
            <person name="Rychlik I."/>
        </authorList>
    </citation>
    <scope>NUCLEOTIDE SEQUENCE [LARGE SCALE GENOMIC DNA]</scope>
    <source>
        <strain evidence="4">An70</strain>
    </source>
</reference>
<evidence type="ECO:0000313" key="4">
    <source>
        <dbReference type="Proteomes" id="UP000196560"/>
    </source>
</evidence>
<dbReference type="eggNOG" id="COG3919">
    <property type="taxonomic scope" value="Bacteria"/>
</dbReference>
<keyword evidence="1" id="KW-0547">Nucleotide-binding</keyword>
<dbReference type="GO" id="GO:0046872">
    <property type="term" value="F:metal ion binding"/>
    <property type="evidence" value="ECO:0007669"/>
    <property type="project" value="InterPro"/>
</dbReference>
<evidence type="ECO:0000313" key="3">
    <source>
        <dbReference type="EMBL" id="OUN41415.1"/>
    </source>
</evidence>
<dbReference type="AlphaFoldDB" id="A0A1Y3TZN3"/>
<dbReference type="RefSeq" id="WP_087187015.1">
    <property type="nucleotide sequence ID" value="NZ_NFHO01000014.1"/>
</dbReference>
<organism evidence="3 4">
    <name type="scientific">Enorma massiliensis</name>
    <dbReference type="NCBI Taxonomy" id="1472761"/>
    <lineage>
        <taxon>Bacteria</taxon>
        <taxon>Bacillati</taxon>
        <taxon>Actinomycetota</taxon>
        <taxon>Coriobacteriia</taxon>
        <taxon>Coriobacteriales</taxon>
        <taxon>Coriobacteriaceae</taxon>
        <taxon>Enorma</taxon>
    </lineage>
</organism>
<gene>
    <name evidence="3" type="ORF">B5G21_09790</name>
</gene>
<dbReference type="InterPro" id="IPR011761">
    <property type="entry name" value="ATP-grasp"/>
</dbReference>